<accession>A0A4Q2KAW9</accession>
<evidence type="ECO:0000313" key="5">
    <source>
        <dbReference type="EMBL" id="RXZ61040.1"/>
    </source>
</evidence>
<dbReference type="SUPFAM" id="SSF53822">
    <property type="entry name" value="Periplasmic binding protein-like I"/>
    <property type="match status" value="1"/>
</dbReference>
<dbReference type="AlphaFoldDB" id="A0A4Q2KAW9"/>
<evidence type="ECO:0000256" key="2">
    <source>
        <dbReference type="ARBA" id="ARBA00023125"/>
    </source>
</evidence>
<dbReference type="PANTHER" id="PTHR30146">
    <property type="entry name" value="LACI-RELATED TRANSCRIPTIONAL REPRESSOR"/>
    <property type="match status" value="1"/>
</dbReference>
<dbReference type="PANTHER" id="PTHR30146:SF109">
    <property type="entry name" value="HTH-TYPE TRANSCRIPTIONAL REGULATOR GALS"/>
    <property type="match status" value="1"/>
</dbReference>
<dbReference type="Pfam" id="PF13377">
    <property type="entry name" value="Peripla_BP_3"/>
    <property type="match status" value="1"/>
</dbReference>
<dbReference type="EMBL" id="SDOZ01000002">
    <property type="protein sequence ID" value="RXZ61040.1"/>
    <property type="molecule type" value="Genomic_DNA"/>
</dbReference>
<dbReference type="CDD" id="cd01392">
    <property type="entry name" value="HTH_LacI"/>
    <property type="match status" value="1"/>
</dbReference>
<dbReference type="Proteomes" id="UP000291269">
    <property type="component" value="Unassembled WGS sequence"/>
</dbReference>
<dbReference type="PROSITE" id="PS50932">
    <property type="entry name" value="HTH_LACI_2"/>
    <property type="match status" value="1"/>
</dbReference>
<dbReference type="CDD" id="cd06267">
    <property type="entry name" value="PBP1_LacI_sugar_binding-like"/>
    <property type="match status" value="1"/>
</dbReference>
<dbReference type="Pfam" id="PF00356">
    <property type="entry name" value="LacI"/>
    <property type="match status" value="1"/>
</dbReference>
<protein>
    <submittedName>
        <fullName evidence="5">LacI family transcriptional regulator</fullName>
    </submittedName>
</protein>
<keyword evidence="2" id="KW-0238">DNA-binding</keyword>
<dbReference type="GO" id="GO:0000976">
    <property type="term" value="F:transcription cis-regulatory region binding"/>
    <property type="evidence" value="ECO:0007669"/>
    <property type="project" value="TreeGrafter"/>
</dbReference>
<evidence type="ECO:0000259" key="4">
    <source>
        <dbReference type="PROSITE" id="PS50932"/>
    </source>
</evidence>
<keyword evidence="6" id="KW-1185">Reference proteome</keyword>
<dbReference type="Gene3D" id="1.10.260.40">
    <property type="entry name" value="lambda repressor-like DNA-binding domains"/>
    <property type="match status" value="1"/>
</dbReference>
<dbReference type="InterPro" id="IPR000843">
    <property type="entry name" value="HTH_LacI"/>
</dbReference>
<organism evidence="5 6">
    <name type="scientific">Candidatus Borkfalkia ceftriaxoniphila</name>
    <dbReference type="NCBI Taxonomy" id="2508949"/>
    <lineage>
        <taxon>Bacteria</taxon>
        <taxon>Bacillati</taxon>
        <taxon>Bacillota</taxon>
        <taxon>Clostridia</taxon>
        <taxon>Christensenellales</taxon>
        <taxon>Christensenellaceae</taxon>
        <taxon>Candidatus Borkfalkia</taxon>
    </lineage>
</organism>
<evidence type="ECO:0000256" key="1">
    <source>
        <dbReference type="ARBA" id="ARBA00023015"/>
    </source>
</evidence>
<keyword evidence="3" id="KW-0804">Transcription</keyword>
<dbReference type="SUPFAM" id="SSF47413">
    <property type="entry name" value="lambda repressor-like DNA-binding domains"/>
    <property type="match status" value="1"/>
</dbReference>
<proteinExistence type="predicted"/>
<comment type="caution">
    <text evidence="5">The sequence shown here is derived from an EMBL/GenBank/DDBJ whole genome shotgun (WGS) entry which is preliminary data.</text>
</comment>
<name>A0A4Q2KAW9_9FIRM</name>
<dbReference type="GO" id="GO:0003700">
    <property type="term" value="F:DNA-binding transcription factor activity"/>
    <property type="evidence" value="ECO:0007669"/>
    <property type="project" value="TreeGrafter"/>
</dbReference>
<dbReference type="InterPro" id="IPR028082">
    <property type="entry name" value="Peripla_BP_I"/>
</dbReference>
<keyword evidence="1" id="KW-0805">Transcription regulation</keyword>
<dbReference type="InterPro" id="IPR046335">
    <property type="entry name" value="LacI/GalR-like_sensor"/>
</dbReference>
<dbReference type="InterPro" id="IPR010982">
    <property type="entry name" value="Lambda_DNA-bd_dom_sf"/>
</dbReference>
<dbReference type="SMART" id="SM00354">
    <property type="entry name" value="HTH_LACI"/>
    <property type="match status" value="1"/>
</dbReference>
<reference evidence="5 6" key="1">
    <citation type="journal article" date="2019" name="Gut">
        <title>Antibiotics-induced monodominance of a novel gut bacterial order.</title>
        <authorList>
            <person name="Hildebrand F."/>
            <person name="Moitinho-Silva L."/>
            <person name="Blasche S."/>
            <person name="Jahn M.T."/>
            <person name="Gossmann T.I."/>
            <person name="Heuerta-Cepas J."/>
            <person name="Hercog R."/>
            <person name="Luetge M."/>
            <person name="Bahram M."/>
            <person name="Pryszlak A."/>
            <person name="Alves R.J."/>
            <person name="Waszak S.M."/>
            <person name="Zhu A."/>
            <person name="Ye L."/>
            <person name="Costea P.I."/>
            <person name="Aalvink S."/>
            <person name="Belzer C."/>
            <person name="Forslund S.K."/>
            <person name="Sunagawa S."/>
            <person name="Hentschel U."/>
            <person name="Merten C."/>
            <person name="Patil K.R."/>
            <person name="Benes V."/>
            <person name="Bork P."/>
        </authorList>
    </citation>
    <scope>NUCLEOTIDE SEQUENCE [LARGE SCALE GENOMIC DNA]</scope>
    <source>
        <strain evidence="5 6">HDS1380</strain>
    </source>
</reference>
<gene>
    <name evidence="5" type="ORF">ESZ91_01250</name>
</gene>
<feature type="domain" description="HTH lacI-type" evidence="4">
    <location>
        <begin position="6"/>
        <end position="60"/>
    </location>
</feature>
<sequence>MNGIKVTREMVAQRAGVCKQTVSCYLNKTRGVSKESADKIEAAIGELNYVPNMVARGLSQKKTMSLAIICDDLGNPNYSEIISGVERAAKAKNYSVLIFDIAMDGDSVAKQIIARRVDGVILLTFKEKLGEKNICDLDNHDVKLVITHSAGEISDKYMQLEPDYTSGMEETLLALRERGHKDIVMLSCFGLDDKYDRRLKIFADCYQKIFGRSAKYLIDDANGGASLETGRRLAERLCNENLAASAILTTNDLMAIGAVKYFNQTGLIDRISVVGFDDMAFNEYISPSLSSIGYDKIEYGKKLVELFLASSGGAEARTEYVKTKLFMRESIRRVK</sequence>
<dbReference type="OrthoDB" id="9784962at2"/>
<evidence type="ECO:0000313" key="6">
    <source>
        <dbReference type="Proteomes" id="UP000291269"/>
    </source>
</evidence>
<evidence type="ECO:0000256" key="3">
    <source>
        <dbReference type="ARBA" id="ARBA00023163"/>
    </source>
</evidence>
<dbReference type="RefSeq" id="WP_129223318.1">
    <property type="nucleotide sequence ID" value="NZ_SDOZ01000002.1"/>
</dbReference>
<dbReference type="Gene3D" id="3.40.50.2300">
    <property type="match status" value="2"/>
</dbReference>